<name>A0A2K3LGL9_TRIPR</name>
<organism evidence="1 2">
    <name type="scientific">Trifolium pratense</name>
    <name type="common">Red clover</name>
    <dbReference type="NCBI Taxonomy" id="57577"/>
    <lineage>
        <taxon>Eukaryota</taxon>
        <taxon>Viridiplantae</taxon>
        <taxon>Streptophyta</taxon>
        <taxon>Embryophyta</taxon>
        <taxon>Tracheophyta</taxon>
        <taxon>Spermatophyta</taxon>
        <taxon>Magnoliopsida</taxon>
        <taxon>eudicotyledons</taxon>
        <taxon>Gunneridae</taxon>
        <taxon>Pentapetalae</taxon>
        <taxon>rosids</taxon>
        <taxon>fabids</taxon>
        <taxon>Fabales</taxon>
        <taxon>Fabaceae</taxon>
        <taxon>Papilionoideae</taxon>
        <taxon>50 kb inversion clade</taxon>
        <taxon>NPAAA clade</taxon>
        <taxon>Hologalegina</taxon>
        <taxon>IRL clade</taxon>
        <taxon>Trifolieae</taxon>
        <taxon>Trifolium</taxon>
    </lineage>
</organism>
<accession>A0A2K3LGL9</accession>
<evidence type="ECO:0000313" key="2">
    <source>
        <dbReference type="Proteomes" id="UP000236291"/>
    </source>
</evidence>
<evidence type="ECO:0000313" key="1">
    <source>
        <dbReference type="EMBL" id="PNX77675.1"/>
    </source>
</evidence>
<dbReference type="AlphaFoldDB" id="A0A2K3LGL9"/>
<comment type="caution">
    <text evidence="1">The sequence shown here is derived from an EMBL/GenBank/DDBJ whole genome shotgun (WGS) entry which is preliminary data.</text>
</comment>
<feature type="non-terminal residue" evidence="1">
    <location>
        <position position="31"/>
    </location>
</feature>
<proteinExistence type="predicted"/>
<dbReference type="EMBL" id="ASHM01032745">
    <property type="protein sequence ID" value="PNX77675.1"/>
    <property type="molecule type" value="Genomic_DNA"/>
</dbReference>
<gene>
    <name evidence="1" type="ORF">L195_g033644</name>
</gene>
<reference evidence="1 2" key="1">
    <citation type="journal article" date="2014" name="Am. J. Bot.">
        <title>Genome assembly and annotation for red clover (Trifolium pratense; Fabaceae).</title>
        <authorList>
            <person name="Istvanek J."/>
            <person name="Jaros M."/>
            <person name="Krenek A."/>
            <person name="Repkova J."/>
        </authorList>
    </citation>
    <scope>NUCLEOTIDE SEQUENCE [LARGE SCALE GENOMIC DNA]</scope>
    <source>
        <strain evidence="2">cv. Tatra</strain>
        <tissue evidence="1">Young leaves</tissue>
    </source>
</reference>
<reference evidence="1 2" key="2">
    <citation type="journal article" date="2017" name="Front. Plant Sci.">
        <title>Gene Classification and Mining of Molecular Markers Useful in Red Clover (Trifolium pratense) Breeding.</title>
        <authorList>
            <person name="Istvanek J."/>
            <person name="Dluhosova J."/>
            <person name="Dluhos P."/>
            <person name="Patkova L."/>
            <person name="Nedelnik J."/>
            <person name="Repkova J."/>
        </authorList>
    </citation>
    <scope>NUCLEOTIDE SEQUENCE [LARGE SCALE GENOMIC DNA]</scope>
    <source>
        <strain evidence="2">cv. Tatra</strain>
        <tissue evidence="1">Young leaves</tissue>
    </source>
</reference>
<sequence>MESEFVKRRIDTIAAHFAPNDEISPTHLLPM</sequence>
<dbReference type="Proteomes" id="UP000236291">
    <property type="component" value="Unassembled WGS sequence"/>
</dbReference>
<protein>
    <submittedName>
        <fullName evidence="1">Uncharacterized protein</fullName>
    </submittedName>
</protein>